<evidence type="ECO:0000256" key="6">
    <source>
        <dbReference type="ARBA" id="ARBA00023002"/>
    </source>
</evidence>
<evidence type="ECO:0000256" key="5">
    <source>
        <dbReference type="ARBA" id="ARBA00022723"/>
    </source>
</evidence>
<dbReference type="PROSITE" id="PS00210">
    <property type="entry name" value="HEMOCYANIN_2"/>
    <property type="match status" value="1"/>
</dbReference>
<evidence type="ECO:0000256" key="7">
    <source>
        <dbReference type="ARBA" id="ARBA00023008"/>
    </source>
</evidence>
<dbReference type="FunFam" id="1.10.1280.10:FF:000004">
    <property type="entry name" value="Hemocyanin subunit 2"/>
    <property type="match status" value="1"/>
</dbReference>
<protein>
    <recommendedName>
        <fullName evidence="10">Tyrosinase copper-binding domain-containing protein</fullName>
    </recommendedName>
</protein>
<evidence type="ECO:0000256" key="2">
    <source>
        <dbReference type="ARBA" id="ARBA00004613"/>
    </source>
</evidence>
<evidence type="ECO:0000313" key="11">
    <source>
        <dbReference type="EnsemblMetazoa" id="GAUT034799-PA"/>
    </source>
</evidence>
<evidence type="ECO:0000256" key="8">
    <source>
        <dbReference type="ARBA" id="ARBA00023033"/>
    </source>
</evidence>
<evidence type="ECO:0000256" key="1">
    <source>
        <dbReference type="ARBA" id="ARBA00001973"/>
    </source>
</evidence>
<keyword evidence="8" id="KW-0503">Monooxygenase</keyword>
<keyword evidence="12" id="KW-1185">Reference proteome</keyword>
<dbReference type="Pfam" id="PF03722">
    <property type="entry name" value="Hemocyanin_N"/>
    <property type="match status" value="1"/>
</dbReference>
<keyword evidence="6" id="KW-0560">Oxidoreductase</keyword>
<dbReference type="GO" id="GO:0005576">
    <property type="term" value="C:extracellular region"/>
    <property type="evidence" value="ECO:0007669"/>
    <property type="project" value="UniProtKB-SubCell"/>
</dbReference>
<keyword evidence="7" id="KW-0186">Copper</keyword>
<organism evidence="11 12">
    <name type="scientific">Glossina austeni</name>
    <name type="common">Savannah tsetse fly</name>
    <dbReference type="NCBI Taxonomy" id="7395"/>
    <lineage>
        <taxon>Eukaryota</taxon>
        <taxon>Metazoa</taxon>
        <taxon>Ecdysozoa</taxon>
        <taxon>Arthropoda</taxon>
        <taxon>Hexapoda</taxon>
        <taxon>Insecta</taxon>
        <taxon>Pterygota</taxon>
        <taxon>Neoptera</taxon>
        <taxon>Endopterygota</taxon>
        <taxon>Diptera</taxon>
        <taxon>Brachycera</taxon>
        <taxon>Muscomorpha</taxon>
        <taxon>Hippoboscoidea</taxon>
        <taxon>Glossinidae</taxon>
        <taxon>Glossina</taxon>
    </lineage>
</organism>
<dbReference type="VEuPathDB" id="VectorBase:GAUT034799"/>
<dbReference type="SUPFAM" id="SSF48056">
    <property type="entry name" value="Di-copper centre-containing domain"/>
    <property type="match status" value="1"/>
</dbReference>
<feature type="domain" description="Tyrosinase copper-binding" evidence="10">
    <location>
        <begin position="400"/>
        <end position="411"/>
    </location>
</feature>
<name>A0A1A9VEH2_GLOAU</name>
<dbReference type="InterPro" id="IPR013788">
    <property type="entry name" value="Hemocyanin/hexamerin"/>
</dbReference>
<sequence length="692" mass="79677">MSNPTNKKALELLFERPLEPIFTARDDGKAVFDIPDSFYSEQYSDVKEDIQSRFTEDVDIKIPLRELTKKPDLTFTHPVGKRKQFSLFNSLHRSIAARLIDILMSAEDEDLFIATCAYVKDRVNPFLFQYCYAVAVQHRKDTKNFEIKPIAEMFPQNFVEPAVFKDARAEGELVRNTGDRRHIDIPRNYTASDREEEQRMSYFREDIGVNSHHWHWHLVYPGYGADEIVKKDRRGELFYYMHHQIIARYNVERFCNGLAKIKILNNIREPITEGYFPKIMSSLNNRTYPGRSAFTKLHDIDREDAKLEIADLERWANRVIQAIDQGFVTDNKGNNIALDPKKGIDLLGDIIESTQLSVNPQFYGSLHNEGHNAISCCHDPDSRFLEDFGVMGDVTTAMRDPIFYRWHGYIDSIFNRHKELLSPYEDADLAFQGIHVSKFEVRIQTASQKASANTLLTYMEKSDVDLAAGLDFGPKGNIYATFTHLQHAPFEYAINVNNADNVPKRGTCRLFICPKSDERGTLLTLNEQRLLAIELDRFTVNLVPGTNNIRQSSNSSSVTIPYERSFRKLGEKYQPTDERQLAEFRFCGCGWPEHLLLPKGRPEGMAFDLFVMISDYTGDEVQQTKDQPSVCGDSSSFCGLKDKLYPDNRSMGYPFDRRLPEKTLVELTDKFPNMSMIDVVIRYNDVIVDRKA</sequence>
<proteinExistence type="inferred from homology"/>
<dbReference type="Pfam" id="PF03723">
    <property type="entry name" value="Hemocyanin_C"/>
    <property type="match status" value="1"/>
</dbReference>
<accession>A0A1A9VEH2</accession>
<dbReference type="InterPro" id="IPR002227">
    <property type="entry name" value="Tyrosinase_Cu-bd"/>
</dbReference>
<comment type="similarity">
    <text evidence="3">Belongs to the tyrosinase family.</text>
</comment>
<evidence type="ECO:0000256" key="4">
    <source>
        <dbReference type="ARBA" id="ARBA00022525"/>
    </source>
</evidence>
<evidence type="ECO:0000256" key="9">
    <source>
        <dbReference type="ARBA" id="ARBA00023157"/>
    </source>
</evidence>
<dbReference type="InterPro" id="IPR036697">
    <property type="entry name" value="Hemocyanin_N_sf"/>
</dbReference>
<reference evidence="11" key="1">
    <citation type="submission" date="2020-05" db="UniProtKB">
        <authorList>
            <consortium name="EnsemblMetazoa"/>
        </authorList>
    </citation>
    <scope>IDENTIFICATION</scope>
    <source>
        <strain evidence="11">TTRI</strain>
    </source>
</reference>
<dbReference type="STRING" id="7395.A0A1A9VEH2"/>
<evidence type="ECO:0000259" key="10">
    <source>
        <dbReference type="PROSITE" id="PS00498"/>
    </source>
</evidence>
<dbReference type="InterPro" id="IPR008922">
    <property type="entry name" value="Di-copper_centre_dom_sf"/>
</dbReference>
<dbReference type="InterPro" id="IPR037020">
    <property type="entry name" value="Hemocyanin_C_sf"/>
</dbReference>
<dbReference type="GO" id="GO:0046872">
    <property type="term" value="F:metal ion binding"/>
    <property type="evidence" value="ECO:0007669"/>
    <property type="project" value="UniProtKB-KW"/>
</dbReference>
<dbReference type="InterPro" id="IPR000896">
    <property type="entry name" value="Hemocyanin/hexamerin_mid_dom"/>
</dbReference>
<dbReference type="PRINTS" id="PR00187">
    <property type="entry name" value="HAEMOCYANIN"/>
</dbReference>
<keyword evidence="9" id="KW-1015">Disulfide bond</keyword>
<dbReference type="Gene3D" id="2.60.40.1520">
    <property type="entry name" value="Hemocyanin, C-terminal domain"/>
    <property type="match status" value="1"/>
</dbReference>
<dbReference type="InterPro" id="IPR014756">
    <property type="entry name" value="Ig_E-set"/>
</dbReference>
<dbReference type="PROSITE" id="PS00209">
    <property type="entry name" value="HEMOCYANIN_1"/>
    <property type="match status" value="1"/>
</dbReference>
<dbReference type="EnsemblMetazoa" id="GAUT034799-RA">
    <property type="protein sequence ID" value="GAUT034799-PA"/>
    <property type="gene ID" value="GAUT034799"/>
</dbReference>
<comment type="cofactor">
    <cofactor evidence="1">
        <name>Cu(2+)</name>
        <dbReference type="ChEBI" id="CHEBI:29036"/>
    </cofactor>
</comment>
<dbReference type="GO" id="GO:0004503">
    <property type="term" value="F:tyrosinase activity"/>
    <property type="evidence" value="ECO:0007669"/>
    <property type="project" value="UniProtKB-ARBA"/>
</dbReference>
<dbReference type="InterPro" id="IPR005203">
    <property type="entry name" value="Hemocyanin_C"/>
</dbReference>
<comment type="subcellular location">
    <subcellularLocation>
        <location evidence="2">Secreted</location>
    </subcellularLocation>
</comment>
<dbReference type="Gene3D" id="1.20.1370.10">
    <property type="entry name" value="Hemocyanin, N-terminal domain"/>
    <property type="match status" value="1"/>
</dbReference>
<dbReference type="PANTHER" id="PTHR11511:SF24">
    <property type="entry name" value="GH04080P"/>
    <property type="match status" value="1"/>
</dbReference>
<dbReference type="SUPFAM" id="SSF81296">
    <property type="entry name" value="E set domains"/>
    <property type="match status" value="1"/>
</dbReference>
<dbReference type="GO" id="GO:0006582">
    <property type="term" value="P:melanin metabolic process"/>
    <property type="evidence" value="ECO:0007669"/>
    <property type="project" value="UniProtKB-ARBA"/>
</dbReference>
<dbReference type="InterPro" id="IPR005204">
    <property type="entry name" value="Hemocyanin_N"/>
</dbReference>
<dbReference type="AlphaFoldDB" id="A0A1A9VEH2"/>
<dbReference type="PANTHER" id="PTHR11511">
    <property type="entry name" value="LARVAL STORAGE PROTEIN/PHENOLOXIDASE"/>
    <property type="match status" value="1"/>
</dbReference>
<dbReference type="Pfam" id="PF00372">
    <property type="entry name" value="Hemocyanin_M"/>
    <property type="match status" value="1"/>
</dbReference>
<keyword evidence="4" id="KW-0964">Secreted</keyword>
<dbReference type="Proteomes" id="UP000078200">
    <property type="component" value="Unassembled WGS sequence"/>
</dbReference>
<dbReference type="SUPFAM" id="SSF48050">
    <property type="entry name" value="Hemocyanin, N-terminal domain"/>
    <property type="match status" value="1"/>
</dbReference>
<dbReference type="PROSITE" id="PS00498">
    <property type="entry name" value="TYROSINASE_2"/>
    <property type="match status" value="1"/>
</dbReference>
<dbReference type="GO" id="GO:0004097">
    <property type="term" value="F:catechol oxidase activity"/>
    <property type="evidence" value="ECO:0007669"/>
    <property type="project" value="UniProtKB-ARBA"/>
</dbReference>
<dbReference type="Gene3D" id="1.10.1280.10">
    <property type="entry name" value="Di-copper center containing domain from catechol oxidase"/>
    <property type="match status" value="1"/>
</dbReference>
<evidence type="ECO:0000256" key="3">
    <source>
        <dbReference type="ARBA" id="ARBA00009928"/>
    </source>
</evidence>
<evidence type="ECO:0000313" key="12">
    <source>
        <dbReference type="Proteomes" id="UP000078200"/>
    </source>
</evidence>
<dbReference type="FunFam" id="2.60.40.1520:FF:000001">
    <property type="entry name" value="Hemocyanin subunit 2"/>
    <property type="match status" value="1"/>
</dbReference>
<keyword evidence="5" id="KW-0479">Metal-binding</keyword>